<dbReference type="InterPro" id="IPR029688">
    <property type="entry name" value="ICR"/>
</dbReference>
<evidence type="ECO:0000313" key="5">
    <source>
        <dbReference type="EMBL" id="CAA0822498.1"/>
    </source>
</evidence>
<name>A0A9N7N3Y2_STRHE</name>
<protein>
    <submittedName>
        <fullName evidence="5">Interactor of constitutive active ROPs 2-chloroplastic</fullName>
    </submittedName>
</protein>
<organism evidence="5 6">
    <name type="scientific">Striga hermonthica</name>
    <name type="common">Purple witchweed</name>
    <name type="synonym">Buchnera hermonthica</name>
    <dbReference type="NCBI Taxonomy" id="68872"/>
    <lineage>
        <taxon>Eukaryota</taxon>
        <taxon>Viridiplantae</taxon>
        <taxon>Streptophyta</taxon>
        <taxon>Embryophyta</taxon>
        <taxon>Tracheophyta</taxon>
        <taxon>Spermatophyta</taxon>
        <taxon>Magnoliopsida</taxon>
        <taxon>eudicotyledons</taxon>
        <taxon>Gunneridae</taxon>
        <taxon>Pentapetalae</taxon>
        <taxon>asterids</taxon>
        <taxon>lamiids</taxon>
        <taxon>Lamiales</taxon>
        <taxon>Orobanchaceae</taxon>
        <taxon>Buchnereae</taxon>
        <taxon>Striga</taxon>
    </lineage>
</organism>
<dbReference type="PANTHER" id="PTHR34224">
    <property type="entry name" value="INTERACTOR OF CONSTITUTIVE ACTIVE ROPS 2, CHLOROPLASTIC-RELATED"/>
    <property type="match status" value="1"/>
</dbReference>
<dbReference type="OrthoDB" id="1932291at2759"/>
<evidence type="ECO:0000313" key="6">
    <source>
        <dbReference type="Proteomes" id="UP001153555"/>
    </source>
</evidence>
<evidence type="ECO:0000256" key="4">
    <source>
        <dbReference type="SAM" id="MobiDB-lite"/>
    </source>
</evidence>
<sequence length="473" mass="53530">MQTPTSRPGSLQMVQKSSSSTPRVVRKLKVTGSDSDSPSPVSKMTKDNKSSKVIDRRSPRNLITEKKKPITRVSELESQLSHLQDELQKTKDQLTSSESLKRKAELEADEAKRHLAATSAELQETRIQLDEISESEDSRLQELRKLSHDRDRAWQSELEAVQKQHELQSAALSSAINEIQKLKAQLERAREDSTRAEAELEESRDRVRSLEGKKSVVEKTGGADEELLESLRTEVQNLQAELEAAERSYRDEYIQSTLEIRNAYELVERAKSESNYKVAELKSMLDESKTDIQELTEREIELELNSETLESTLRDLTSKLYEKSLEIERMAKENELLKSEMEKKEVERRKIEHEGLIKLSALTEEASKSGKRAERAAEQLDATQVSHSELEAELRRLKVQSDQWRKAAEVATAMLSVNGKRVDYRVIGGKLGSENGGGDTDDDECGADEESGKKRNGNNVLRKIGELLKKGQK</sequence>
<gene>
    <name evidence="5" type="ORF">SHERM_19969</name>
</gene>
<dbReference type="EMBL" id="CACSLK010023397">
    <property type="protein sequence ID" value="CAA0822498.1"/>
    <property type="molecule type" value="Genomic_DNA"/>
</dbReference>
<dbReference type="AlphaFoldDB" id="A0A9N7N3Y2"/>
<dbReference type="Proteomes" id="UP001153555">
    <property type="component" value="Unassembled WGS sequence"/>
</dbReference>
<feature type="compositionally biased region" description="Gly residues" evidence="4">
    <location>
        <begin position="429"/>
        <end position="438"/>
    </location>
</feature>
<feature type="coiled-coil region" evidence="3">
    <location>
        <begin position="169"/>
        <end position="407"/>
    </location>
</feature>
<reference evidence="5" key="1">
    <citation type="submission" date="2019-12" db="EMBL/GenBank/DDBJ databases">
        <authorList>
            <person name="Scholes J."/>
        </authorList>
    </citation>
    <scope>NUCLEOTIDE SEQUENCE</scope>
</reference>
<feature type="compositionally biased region" description="Polar residues" evidence="4">
    <location>
        <begin position="32"/>
        <end position="42"/>
    </location>
</feature>
<accession>A0A9N7N3Y2</accession>
<keyword evidence="6" id="KW-1185">Reference proteome</keyword>
<comment type="similarity">
    <text evidence="1">Belongs to the ICR family.</text>
</comment>
<evidence type="ECO:0000256" key="2">
    <source>
        <dbReference type="ARBA" id="ARBA00023054"/>
    </source>
</evidence>
<feature type="compositionally biased region" description="Acidic residues" evidence="4">
    <location>
        <begin position="439"/>
        <end position="449"/>
    </location>
</feature>
<feature type="compositionally biased region" description="Basic and acidic residues" evidence="4">
    <location>
        <begin position="44"/>
        <end position="68"/>
    </location>
</feature>
<feature type="compositionally biased region" description="Basic and acidic residues" evidence="4">
    <location>
        <begin position="83"/>
        <end position="92"/>
    </location>
</feature>
<evidence type="ECO:0000256" key="1">
    <source>
        <dbReference type="ARBA" id="ARBA00009778"/>
    </source>
</evidence>
<feature type="region of interest" description="Disordered" evidence="4">
    <location>
        <begin position="428"/>
        <end position="459"/>
    </location>
</feature>
<feature type="region of interest" description="Disordered" evidence="4">
    <location>
        <begin position="1"/>
        <end position="106"/>
    </location>
</feature>
<feature type="compositionally biased region" description="Polar residues" evidence="4">
    <location>
        <begin position="1"/>
        <end position="22"/>
    </location>
</feature>
<comment type="caution">
    <text evidence="5">The sequence shown here is derived from an EMBL/GenBank/DDBJ whole genome shotgun (WGS) entry which is preliminary data.</text>
</comment>
<dbReference type="PANTHER" id="PTHR34224:SF4">
    <property type="entry name" value="INTERACTOR OF CONSTITUTIVE ACTIVE ROPS 2, CHLOROPLASTIC"/>
    <property type="match status" value="1"/>
</dbReference>
<evidence type="ECO:0000256" key="3">
    <source>
        <dbReference type="SAM" id="Coils"/>
    </source>
</evidence>
<keyword evidence="2 3" id="KW-0175">Coiled coil</keyword>
<proteinExistence type="inferred from homology"/>